<dbReference type="GO" id="GO:0007030">
    <property type="term" value="P:Golgi organization"/>
    <property type="evidence" value="ECO:0007669"/>
    <property type="project" value="TreeGrafter"/>
</dbReference>
<feature type="compositionally biased region" description="Basic and acidic residues" evidence="7">
    <location>
        <begin position="835"/>
        <end position="850"/>
    </location>
</feature>
<dbReference type="Pfam" id="PF12931">
    <property type="entry name" value="TPR_Sec16"/>
    <property type="match status" value="1"/>
</dbReference>
<feature type="region of interest" description="Disordered" evidence="7">
    <location>
        <begin position="247"/>
        <end position="863"/>
    </location>
</feature>
<evidence type="ECO:0000313" key="11">
    <source>
        <dbReference type="Proteomes" id="UP001159042"/>
    </source>
</evidence>
<keyword evidence="6" id="KW-0472">Membrane</keyword>
<feature type="compositionally biased region" description="Low complexity" evidence="7">
    <location>
        <begin position="77"/>
        <end position="92"/>
    </location>
</feature>
<dbReference type="Gene3D" id="1.25.40.1030">
    <property type="match status" value="1"/>
</dbReference>
<evidence type="ECO:0000256" key="5">
    <source>
        <dbReference type="ARBA" id="ARBA00022892"/>
    </source>
</evidence>
<dbReference type="PANTHER" id="PTHR13402">
    <property type="entry name" value="RGPR-RELATED"/>
    <property type="match status" value="1"/>
</dbReference>
<feature type="compositionally biased region" description="Low complexity" evidence="7">
    <location>
        <begin position="131"/>
        <end position="142"/>
    </location>
</feature>
<keyword evidence="11" id="KW-1185">Reference proteome</keyword>
<feature type="compositionally biased region" description="Basic and acidic residues" evidence="7">
    <location>
        <begin position="327"/>
        <end position="336"/>
    </location>
</feature>
<name>A0AAV8VYI8_9CUCU</name>
<feature type="region of interest" description="Disordered" evidence="7">
    <location>
        <begin position="43"/>
        <end position="92"/>
    </location>
</feature>
<feature type="compositionally biased region" description="Polar residues" evidence="7">
    <location>
        <begin position="284"/>
        <end position="314"/>
    </location>
</feature>
<feature type="compositionally biased region" description="Basic and acidic residues" evidence="7">
    <location>
        <begin position="766"/>
        <end position="828"/>
    </location>
</feature>
<feature type="compositionally biased region" description="Polar residues" evidence="7">
    <location>
        <begin position="256"/>
        <end position="267"/>
    </location>
</feature>
<evidence type="ECO:0000313" key="10">
    <source>
        <dbReference type="EMBL" id="KAJ8918936.1"/>
    </source>
</evidence>
<dbReference type="GO" id="GO:0012507">
    <property type="term" value="C:ER to Golgi transport vesicle membrane"/>
    <property type="evidence" value="ECO:0007669"/>
    <property type="project" value="TreeGrafter"/>
</dbReference>
<comment type="subcellular location">
    <subcellularLocation>
        <location evidence="1">Endoplasmic reticulum</location>
    </subcellularLocation>
    <subcellularLocation>
        <location evidence="6">Golgi apparatus membrane</location>
    </subcellularLocation>
</comment>
<feature type="compositionally biased region" description="Basic residues" evidence="7">
    <location>
        <begin position="851"/>
        <end position="863"/>
    </location>
</feature>
<dbReference type="GO" id="GO:0000139">
    <property type="term" value="C:Golgi membrane"/>
    <property type="evidence" value="ECO:0007669"/>
    <property type="project" value="UniProtKB-SubCell"/>
</dbReference>
<feature type="compositionally biased region" description="Low complexity" evidence="7">
    <location>
        <begin position="629"/>
        <end position="640"/>
    </location>
</feature>
<feature type="compositionally biased region" description="Low complexity" evidence="7">
    <location>
        <begin position="424"/>
        <end position="436"/>
    </location>
</feature>
<keyword evidence="5 6" id="KW-0931">ER-Golgi transport</keyword>
<feature type="compositionally biased region" description="Low complexity" evidence="7">
    <location>
        <begin position="46"/>
        <end position="63"/>
    </location>
</feature>
<feature type="compositionally biased region" description="Polar residues" evidence="7">
    <location>
        <begin position="671"/>
        <end position="695"/>
    </location>
</feature>
<evidence type="ECO:0000256" key="4">
    <source>
        <dbReference type="ARBA" id="ARBA00022824"/>
    </source>
</evidence>
<accession>A0AAV8VYI8</accession>
<feature type="region of interest" description="Disordered" evidence="7">
    <location>
        <begin position="131"/>
        <end position="154"/>
    </location>
</feature>
<keyword evidence="6" id="KW-0333">Golgi apparatus</keyword>
<dbReference type="InterPro" id="IPR024340">
    <property type="entry name" value="Sec16_CCD"/>
</dbReference>
<feature type="domain" description="Sec16 Sec23-binding" evidence="8">
    <location>
        <begin position="1178"/>
        <end position="1412"/>
    </location>
</feature>
<feature type="compositionally biased region" description="Polar residues" evidence="7">
    <location>
        <begin position="515"/>
        <end position="526"/>
    </location>
</feature>
<feature type="compositionally biased region" description="Polar residues" evidence="7">
    <location>
        <begin position="444"/>
        <end position="463"/>
    </location>
</feature>
<proteinExistence type="inferred from homology"/>
<dbReference type="InterPro" id="IPR024298">
    <property type="entry name" value="Sec16_Sec23-bd"/>
</dbReference>
<sequence>MTILYGEKRVFIVTGQAILEARSGELRSCTTWQQNQQVHNWYSHSQQQYQPATQQEPQSQPQQNYWPQSYNPTHTGYNQNAQQPQHQPYTQQYQNQSGYYETNPGYEQQAYGNLQYNQQYNQNNLYHNTNTQQQQQQGGQQNEGDAWNWGWGDEDNSNVQAIAQQPPTNSVNAAASNNIGDSFANDESWNWSTEDAKPNAGGALHNLPEKNEHSDLFPKMDKISIRAMKPDSETVRAVAPQDLLKVSGKRGKLETPQWSTESQISQESSDDILHTSESDKSHMMSRSSTISHSPLSGQDPLPSQNLDDAPSRNSSYHDDLTSSQQFENKEIVENRPPKTNPTPPPPKNTQSPLLPPPIGGGDDSKNPYTRAMGLSHKAANKFRASNTTPPDTRPNLYQPSFHNQQVNLETLPDNSEQPDPVPSVPQQKKPVPQWPDNNEAPINDRNQYLETGQLSGANSQDYLQSDVKQEANDTLPPPGLRRMVPGQMEQNESLGGVSGFGDEPPPGLSRMVLGQTGNLSNPQLNSLPIDEDARLAFEPSEPPEGLRRMVPGESSSPESTSRNQQQRRMENDSESELDLLSQHAPQPRSATIGADTPPATANPLDIQTSNPGANRSETIGGAEDAPLVNSASTVSSSNNSKSDKNRKKESMEQNRRDSIEGETQESEVAKITNSVRNLTVGENLTDGHTSNTSLPEATVRRHSRQESSDSEMDNKKLSRNVRDKRSLEKRDKEREKYRYSPDSYKDRKYDRHRYKDRRYDDDTDYYSDKEKDRRARDERDYDKKYSSLRKDKDKDRRRRDPRDYGRDRRDYYYGASRYDDNYEPDNRSRPSSRSDSMHESYRERGVEKDHRDRRHRDRERERYRRHRDARDMYNPYQGFAYDPYNPYYQQYQYYENLRRTNPQAYAEWYRKRLVRLLLTGGAEDRASVHSGRSSANDELAKDRYTRQSFYSQASIPHLAGYYGDTHTHSISGHYGLDSSSFARPFDHTDSSLNLEDNSLAVQRLTPAKFATAHIKASIASGNLLRILPHYPMDGQNAVVEICNLQSLFANDEEYKELSQFPGPLVKGVTHKKTIIEYCENKIRGAGYNNQVVDAESYVLMWELLILLIRQNGMVVGTDIAELLLKNKTDPAPRPSSVISNSSTAGDVHVTSESNHQASENTGSTGSVLKEEEVTNKFREFLLYGSGKEALEWAMGHGLWGHALFLASKLDKRTYANVMMRFANGLTLNDPLQTLYQLLSGKMPAAVTCVADEKWGDWRPHLAMILSNSTQRPELNCKAITTLGDTLRNRGSLYAAQFCYLMAEVGFGRHDDPETRLVLLGADHSKGFPVFVSNEAVHMTEIYEYACGLNDPGFIIPEFQAYKYLLATRLADYGLLEKSLQYLEKISAYIVVNPSAVQPSFIDKVSTLADRLKFYDPVGEVEDESEFGGILETSRPDTSWLKDLRTVQSGYQSGLITHQEGDVLNSYTASSLEADLVAHSTNGQDVWQQQYQQQQQQPWEPEQQQQLLQVDYQQQEIQQTAQYQEQQNYWASQQQQQQQWGEQLNQFQPDSVDQAQNYYGSNAQTEYWTISAYIF</sequence>
<protein>
    <recommendedName>
        <fullName evidence="6">Protein transport protein sec16</fullName>
    </recommendedName>
</protein>
<evidence type="ECO:0000256" key="3">
    <source>
        <dbReference type="ARBA" id="ARBA00022448"/>
    </source>
</evidence>
<reference evidence="10 11" key="1">
    <citation type="journal article" date="2023" name="Insect Mol. Biol.">
        <title>Genome sequencing provides insights into the evolution of gene families encoding plant cell wall-degrading enzymes in longhorned beetles.</title>
        <authorList>
            <person name="Shin N.R."/>
            <person name="Okamura Y."/>
            <person name="Kirsch R."/>
            <person name="Pauchet Y."/>
        </authorList>
    </citation>
    <scope>NUCLEOTIDE SEQUENCE [LARGE SCALE GENOMIC DNA]</scope>
    <source>
        <strain evidence="10">EAD_L_NR</strain>
    </source>
</reference>
<feature type="compositionally biased region" description="Polar residues" evidence="7">
    <location>
        <begin position="64"/>
        <end position="76"/>
    </location>
</feature>
<dbReference type="Proteomes" id="UP001159042">
    <property type="component" value="Unassembled WGS sequence"/>
</dbReference>
<evidence type="ECO:0000259" key="9">
    <source>
        <dbReference type="Pfam" id="PF12932"/>
    </source>
</evidence>
<comment type="similarity">
    <text evidence="2 6">Belongs to the SEC16 family.</text>
</comment>
<feature type="compositionally biased region" description="Polar residues" evidence="7">
    <location>
        <begin position="553"/>
        <end position="566"/>
    </location>
</feature>
<feature type="compositionally biased region" description="Basic and acidic residues" evidence="7">
    <location>
        <begin position="704"/>
        <end position="749"/>
    </location>
</feature>
<evidence type="ECO:0000256" key="6">
    <source>
        <dbReference type="RuleBase" id="RU364101"/>
    </source>
</evidence>
<feature type="compositionally biased region" description="Pro residues" evidence="7">
    <location>
        <begin position="338"/>
        <end position="358"/>
    </location>
</feature>
<evidence type="ECO:0000256" key="7">
    <source>
        <dbReference type="SAM" id="MobiDB-lite"/>
    </source>
</evidence>
<feature type="compositionally biased region" description="Polar residues" evidence="7">
    <location>
        <begin position="383"/>
        <end position="415"/>
    </location>
</feature>
<evidence type="ECO:0000259" key="8">
    <source>
        <dbReference type="Pfam" id="PF12931"/>
    </source>
</evidence>
<dbReference type="GO" id="GO:0015031">
    <property type="term" value="P:protein transport"/>
    <property type="evidence" value="ECO:0007669"/>
    <property type="project" value="UniProtKB-KW"/>
</dbReference>
<feature type="compositionally biased region" description="Basic and acidic residues" evidence="7">
    <location>
        <begin position="641"/>
        <end position="659"/>
    </location>
</feature>
<comment type="caution">
    <text evidence="10">The sequence shown here is derived from an EMBL/GenBank/DDBJ whole genome shotgun (WGS) entry which is preliminary data.</text>
</comment>
<organism evidence="10 11">
    <name type="scientific">Exocentrus adspersus</name>
    <dbReference type="NCBI Taxonomy" id="1586481"/>
    <lineage>
        <taxon>Eukaryota</taxon>
        <taxon>Metazoa</taxon>
        <taxon>Ecdysozoa</taxon>
        <taxon>Arthropoda</taxon>
        <taxon>Hexapoda</taxon>
        <taxon>Insecta</taxon>
        <taxon>Pterygota</taxon>
        <taxon>Neoptera</taxon>
        <taxon>Endopterygota</taxon>
        <taxon>Coleoptera</taxon>
        <taxon>Polyphaga</taxon>
        <taxon>Cucujiformia</taxon>
        <taxon>Chrysomeloidea</taxon>
        <taxon>Cerambycidae</taxon>
        <taxon>Lamiinae</taxon>
        <taxon>Acanthocinini</taxon>
        <taxon>Exocentrus</taxon>
    </lineage>
</organism>
<keyword evidence="6" id="KW-0653">Protein transport</keyword>
<dbReference type="PANTHER" id="PTHR13402:SF6">
    <property type="entry name" value="SECRETORY 16, ISOFORM I"/>
    <property type="match status" value="1"/>
</dbReference>
<evidence type="ECO:0000256" key="1">
    <source>
        <dbReference type="ARBA" id="ARBA00004240"/>
    </source>
</evidence>
<feature type="compositionally biased region" description="Basic and acidic residues" evidence="7">
    <location>
        <begin position="271"/>
        <end position="282"/>
    </location>
</feature>
<dbReference type="GO" id="GO:0070971">
    <property type="term" value="C:endoplasmic reticulum exit site"/>
    <property type="evidence" value="ECO:0007669"/>
    <property type="project" value="TreeGrafter"/>
</dbReference>
<dbReference type="GO" id="GO:0070973">
    <property type="term" value="P:protein localization to endoplasmic reticulum exit site"/>
    <property type="evidence" value="ECO:0007669"/>
    <property type="project" value="TreeGrafter"/>
</dbReference>
<feature type="region of interest" description="Disordered" evidence="7">
    <location>
        <begin position="1130"/>
        <end position="1165"/>
    </location>
</feature>
<gene>
    <name evidence="10" type="ORF">NQ315_016838</name>
</gene>
<dbReference type="Pfam" id="PF12932">
    <property type="entry name" value="Sec16"/>
    <property type="match status" value="1"/>
</dbReference>
<keyword evidence="4 6" id="KW-0256">Endoplasmic reticulum</keyword>
<dbReference type="EMBL" id="JANEYG010000021">
    <property type="protein sequence ID" value="KAJ8918936.1"/>
    <property type="molecule type" value="Genomic_DNA"/>
</dbReference>
<evidence type="ECO:0000256" key="2">
    <source>
        <dbReference type="ARBA" id="ARBA00005927"/>
    </source>
</evidence>
<dbReference type="GO" id="GO:0016192">
    <property type="term" value="P:vesicle-mediated transport"/>
    <property type="evidence" value="ECO:0007669"/>
    <property type="project" value="UniProtKB-KW"/>
</dbReference>
<feature type="compositionally biased region" description="Polar residues" evidence="7">
    <location>
        <begin position="605"/>
        <end position="617"/>
    </location>
</feature>
<keyword evidence="3 6" id="KW-0813">Transport</keyword>
<dbReference type="CDD" id="cd09233">
    <property type="entry name" value="ACE1-Sec16-like"/>
    <property type="match status" value="1"/>
</dbReference>
<feature type="compositionally biased region" description="Polar residues" evidence="7">
    <location>
        <begin position="1136"/>
        <end position="1165"/>
    </location>
</feature>
<feature type="domain" description="Sec16 central conserved" evidence="9">
    <location>
        <begin position="1036"/>
        <end position="1112"/>
    </location>
</feature>